<dbReference type="EMBL" id="JABCIY010000216">
    <property type="protein sequence ID" value="KAF7188084.1"/>
    <property type="molecule type" value="Genomic_DNA"/>
</dbReference>
<protein>
    <submittedName>
        <fullName evidence="4">Ketoreductase CTB6</fullName>
    </submittedName>
</protein>
<dbReference type="AlphaFoldDB" id="A0A8H6VHA7"/>
<proteinExistence type="inferred from homology"/>
<dbReference type="InterPro" id="IPR036291">
    <property type="entry name" value="NAD(P)-bd_dom_sf"/>
</dbReference>
<dbReference type="GO" id="GO:0016616">
    <property type="term" value="F:oxidoreductase activity, acting on the CH-OH group of donors, NAD or NADP as acceptor"/>
    <property type="evidence" value="ECO:0007669"/>
    <property type="project" value="TreeGrafter"/>
</dbReference>
<keyword evidence="1" id="KW-0560">Oxidoreductase</keyword>
<evidence type="ECO:0000313" key="4">
    <source>
        <dbReference type="EMBL" id="KAF7188084.1"/>
    </source>
</evidence>
<keyword evidence="5" id="KW-1185">Reference proteome</keyword>
<dbReference type="Pfam" id="PF01370">
    <property type="entry name" value="Epimerase"/>
    <property type="match status" value="1"/>
</dbReference>
<name>A0A8H6VHA7_9PEZI</name>
<organism evidence="4 5">
    <name type="scientific">Pseudocercospora fuligena</name>
    <dbReference type="NCBI Taxonomy" id="685502"/>
    <lineage>
        <taxon>Eukaryota</taxon>
        <taxon>Fungi</taxon>
        <taxon>Dikarya</taxon>
        <taxon>Ascomycota</taxon>
        <taxon>Pezizomycotina</taxon>
        <taxon>Dothideomycetes</taxon>
        <taxon>Dothideomycetidae</taxon>
        <taxon>Mycosphaerellales</taxon>
        <taxon>Mycosphaerellaceae</taxon>
        <taxon>Pseudocercospora</taxon>
    </lineage>
</organism>
<comment type="similarity">
    <text evidence="2">Belongs to the NAD(P)-dependent epimerase/dehydratase family. Dihydroflavonol-4-reductase subfamily.</text>
</comment>
<comment type="caution">
    <text evidence="4">The sequence shown here is derived from an EMBL/GenBank/DDBJ whole genome shotgun (WGS) entry which is preliminary data.</text>
</comment>
<evidence type="ECO:0000256" key="1">
    <source>
        <dbReference type="ARBA" id="ARBA00023002"/>
    </source>
</evidence>
<dbReference type="PANTHER" id="PTHR10366:SF812">
    <property type="entry name" value="VPS9 DOMAIN-CONTAINING PROTEIN"/>
    <property type="match status" value="1"/>
</dbReference>
<evidence type="ECO:0000313" key="5">
    <source>
        <dbReference type="Proteomes" id="UP000660729"/>
    </source>
</evidence>
<accession>A0A8H6VHA7</accession>
<dbReference type="OrthoDB" id="2735536at2759"/>
<gene>
    <name evidence="4" type="ORF">HII31_10558</name>
</gene>
<dbReference type="PANTHER" id="PTHR10366">
    <property type="entry name" value="NAD DEPENDENT EPIMERASE/DEHYDRATASE"/>
    <property type="match status" value="1"/>
</dbReference>
<reference evidence="4" key="1">
    <citation type="submission" date="2020-04" db="EMBL/GenBank/DDBJ databases">
        <title>Draft genome resource of the tomato pathogen Pseudocercospora fuligena.</title>
        <authorList>
            <person name="Zaccaron A."/>
        </authorList>
    </citation>
    <scope>NUCLEOTIDE SEQUENCE</scope>
    <source>
        <strain evidence="4">PF001</strain>
    </source>
</reference>
<evidence type="ECO:0000256" key="2">
    <source>
        <dbReference type="ARBA" id="ARBA00023445"/>
    </source>
</evidence>
<dbReference type="Gene3D" id="3.40.50.720">
    <property type="entry name" value="NAD(P)-binding Rossmann-like Domain"/>
    <property type="match status" value="1"/>
</dbReference>
<evidence type="ECO:0000259" key="3">
    <source>
        <dbReference type="Pfam" id="PF01370"/>
    </source>
</evidence>
<dbReference type="InterPro" id="IPR001509">
    <property type="entry name" value="Epimerase_deHydtase"/>
</dbReference>
<dbReference type="SUPFAM" id="SSF51735">
    <property type="entry name" value="NAD(P)-binding Rossmann-fold domains"/>
    <property type="match status" value="1"/>
</dbReference>
<feature type="domain" description="NAD-dependent epimerase/dehydratase" evidence="3">
    <location>
        <begin position="12"/>
        <end position="265"/>
    </location>
</feature>
<dbReference type="Proteomes" id="UP000660729">
    <property type="component" value="Unassembled WGS sequence"/>
</dbReference>
<sequence>MSSTPSNSKPLVLITGATGHLGFRTLVLALQAGYQARVAIRKLEQADWMLETTSIKPFVNDVSFVRVADITASSAYDEAIKGVKYAIHVASPIPTKPEHQSGDWRTLYYEPATNGTVSLLSAAAKTSSVEAVVITSSVAILRPDVEIAGPKDIQPNLSASDADRIENFGEAYAVSKVLAYHAAKDFMDAQQPLFKTVFVLPGYIQGPNELLRQEKEFFSGSNEGTINAITGNVAAYAKPASQVWLDDAARAHVVALQKEEVHDGDTLVVVGRSGSAEKGSSVHWDEAAKLAAKEFPAALEKGILKPVRGQQTALKKYDVAESEAKFGFEFSGPEMWVKETAAWWLKWHGHEAS</sequence>
<dbReference type="InterPro" id="IPR050425">
    <property type="entry name" value="NAD(P)_dehydrat-like"/>
</dbReference>